<reference evidence="1" key="1">
    <citation type="submission" date="2022-07" db="EMBL/GenBank/DDBJ databases">
        <title>Genome Sequence of Agrocybe chaxingu.</title>
        <authorList>
            <person name="Buettner E."/>
        </authorList>
    </citation>
    <scope>NUCLEOTIDE SEQUENCE</scope>
    <source>
        <strain evidence="1">MP-N11</strain>
    </source>
</reference>
<dbReference type="AlphaFoldDB" id="A0A9W8K4F1"/>
<dbReference type="Proteomes" id="UP001148786">
    <property type="component" value="Unassembled WGS sequence"/>
</dbReference>
<organism evidence="1 2">
    <name type="scientific">Agrocybe chaxingu</name>
    <dbReference type="NCBI Taxonomy" id="84603"/>
    <lineage>
        <taxon>Eukaryota</taxon>
        <taxon>Fungi</taxon>
        <taxon>Dikarya</taxon>
        <taxon>Basidiomycota</taxon>
        <taxon>Agaricomycotina</taxon>
        <taxon>Agaricomycetes</taxon>
        <taxon>Agaricomycetidae</taxon>
        <taxon>Agaricales</taxon>
        <taxon>Agaricineae</taxon>
        <taxon>Strophariaceae</taxon>
        <taxon>Agrocybe</taxon>
    </lineage>
</organism>
<name>A0A9W8K4F1_9AGAR</name>
<proteinExistence type="predicted"/>
<gene>
    <name evidence="1" type="ORF">NLJ89_g3692</name>
</gene>
<sequence>MQNSKDTCRPLYANQQFFANSGQVRLIDTVFHLHDEAPPPKGQTRINFGGGSVNFKMENSVVQTYTGSGEGVDLNAFFLQTPILPRDSRAYQ</sequence>
<protein>
    <submittedName>
        <fullName evidence="1">Uncharacterized protein</fullName>
    </submittedName>
</protein>
<accession>A0A9W8K4F1</accession>
<keyword evidence="2" id="KW-1185">Reference proteome</keyword>
<evidence type="ECO:0000313" key="2">
    <source>
        <dbReference type="Proteomes" id="UP001148786"/>
    </source>
</evidence>
<evidence type="ECO:0000313" key="1">
    <source>
        <dbReference type="EMBL" id="KAJ3512150.1"/>
    </source>
</evidence>
<comment type="caution">
    <text evidence="1">The sequence shown here is derived from an EMBL/GenBank/DDBJ whole genome shotgun (WGS) entry which is preliminary data.</text>
</comment>
<dbReference type="EMBL" id="JANKHO010000277">
    <property type="protein sequence ID" value="KAJ3512150.1"/>
    <property type="molecule type" value="Genomic_DNA"/>
</dbReference>